<dbReference type="RefSeq" id="WP_149728524.1">
    <property type="nucleotide sequence ID" value="NZ_VUJV01000003.1"/>
</dbReference>
<keyword evidence="2" id="KW-1185">Reference proteome</keyword>
<accession>A0A5B1LHS1</accession>
<organism evidence="1 2">
    <name type="scientific">Nocardioides humilatus</name>
    <dbReference type="NCBI Taxonomy" id="2607660"/>
    <lineage>
        <taxon>Bacteria</taxon>
        <taxon>Bacillati</taxon>
        <taxon>Actinomycetota</taxon>
        <taxon>Actinomycetes</taxon>
        <taxon>Propionibacteriales</taxon>
        <taxon>Nocardioidaceae</taxon>
        <taxon>Nocardioides</taxon>
    </lineage>
</organism>
<dbReference type="Proteomes" id="UP000325003">
    <property type="component" value="Unassembled WGS sequence"/>
</dbReference>
<dbReference type="EMBL" id="VUJV01000003">
    <property type="protein sequence ID" value="KAA1419189.1"/>
    <property type="molecule type" value="Genomic_DNA"/>
</dbReference>
<evidence type="ECO:0000313" key="2">
    <source>
        <dbReference type="Proteomes" id="UP000325003"/>
    </source>
</evidence>
<protein>
    <submittedName>
        <fullName evidence="1">Uncharacterized protein</fullName>
    </submittedName>
</protein>
<reference evidence="1 2" key="2">
    <citation type="submission" date="2019-09" db="EMBL/GenBank/DDBJ databases">
        <authorList>
            <person name="Jin C."/>
        </authorList>
    </citation>
    <scope>NUCLEOTIDE SEQUENCE [LARGE SCALE GENOMIC DNA]</scope>
    <source>
        <strain evidence="1 2">BN130099</strain>
    </source>
</reference>
<gene>
    <name evidence="1" type="ORF">F0U44_12110</name>
</gene>
<sequence>MHEKVTQFVQQLFENPPADLAEFLAAHGGRREDYVYEFDLDDLSDPRHARRVADAQKVLPELIRRAQEGKTMTFTEFVEFVGRGNPRTTGGKAINPIVALCLSEDLPPLWTLVVSATTGLGSGYWREHTDEQKIERQEKCFAHYNVRRSGPRPGARTARRQPAAVIRDTCGDCFTERSASGDCLC</sequence>
<reference evidence="1 2" key="1">
    <citation type="submission" date="2019-09" db="EMBL/GenBank/DDBJ databases">
        <title>Nocardioides panacisoli sp. nov., isolated from the soil of a ginseng field.</title>
        <authorList>
            <person name="Cho C."/>
        </authorList>
    </citation>
    <scope>NUCLEOTIDE SEQUENCE [LARGE SCALE GENOMIC DNA]</scope>
    <source>
        <strain evidence="1 2">BN130099</strain>
    </source>
</reference>
<proteinExistence type="predicted"/>
<comment type="caution">
    <text evidence="1">The sequence shown here is derived from an EMBL/GenBank/DDBJ whole genome shotgun (WGS) entry which is preliminary data.</text>
</comment>
<evidence type="ECO:0000313" key="1">
    <source>
        <dbReference type="EMBL" id="KAA1419189.1"/>
    </source>
</evidence>
<dbReference type="AlphaFoldDB" id="A0A5B1LHS1"/>
<name>A0A5B1LHS1_9ACTN</name>